<evidence type="ECO:0000256" key="3">
    <source>
        <dbReference type="ARBA" id="ARBA00022840"/>
    </source>
</evidence>
<keyword evidence="2" id="KW-0547">Nucleotide-binding</keyword>
<dbReference type="STRING" id="1094508.Tsac_1647"/>
<dbReference type="BioCyc" id="TSAC1094508:GLMA-1670-MONOMER"/>
<dbReference type="EMBL" id="CP003184">
    <property type="protein sequence ID" value="AFK86653.1"/>
    <property type="molecule type" value="Genomic_DNA"/>
</dbReference>
<protein>
    <submittedName>
        <fullName evidence="5">Oligopeptide/dipeptide ABC transporter, ATPase subunit</fullName>
    </submittedName>
</protein>
<dbReference type="PROSITE" id="PS50893">
    <property type="entry name" value="ABC_TRANSPORTER_2"/>
    <property type="match status" value="1"/>
</dbReference>
<dbReference type="InterPro" id="IPR013563">
    <property type="entry name" value="Oligopep_ABC_C"/>
</dbReference>
<dbReference type="GO" id="GO:0005524">
    <property type="term" value="F:ATP binding"/>
    <property type="evidence" value="ECO:0007669"/>
    <property type="project" value="UniProtKB-KW"/>
</dbReference>
<dbReference type="GO" id="GO:0016887">
    <property type="term" value="F:ATP hydrolysis activity"/>
    <property type="evidence" value="ECO:0007669"/>
    <property type="project" value="InterPro"/>
</dbReference>
<name>I3VVV8_THESW</name>
<sequence>MAEILLQVKNLKSVYKTRFNERIIAVDDVSFDLESGKCLGIAGESGSGKSTLAMSIMGYYHPPLFYESGAVYIGGIDIAKLPYNQLRERILGKEMAYIPQAAMNALNPTQKIINLVADVMKEHVKGISFNDVKKIAEERFETLNLPKDVLQRYPIELSGGMKQRTVIAISTILNPKILVADEPTSALDVTSQKIVIKLLKDLIKKGFIKAMIFITHELPLLYNIADEIMVMYAGEIVESGKAEEIIFDPIHPYSYGLMNSIIVPEKGVKGKKLAVIPGAPPNLKSKLNGCRFFERCQFAKDECKGEKISLKNHGERNYRCAFEIDELKEMYEDGKKSATT</sequence>
<evidence type="ECO:0000313" key="6">
    <source>
        <dbReference type="Proteomes" id="UP000006178"/>
    </source>
</evidence>
<dbReference type="InterPro" id="IPR027417">
    <property type="entry name" value="P-loop_NTPase"/>
</dbReference>
<evidence type="ECO:0000256" key="1">
    <source>
        <dbReference type="ARBA" id="ARBA00022448"/>
    </source>
</evidence>
<dbReference type="AlphaFoldDB" id="I3VVV8"/>
<dbReference type="PATRIC" id="fig|1094508.3.peg.1668"/>
<dbReference type="InterPro" id="IPR003593">
    <property type="entry name" value="AAA+_ATPase"/>
</dbReference>
<dbReference type="Pfam" id="PF08352">
    <property type="entry name" value="oligo_HPY"/>
    <property type="match status" value="1"/>
</dbReference>
<evidence type="ECO:0000256" key="2">
    <source>
        <dbReference type="ARBA" id="ARBA00022741"/>
    </source>
</evidence>
<keyword evidence="6" id="KW-1185">Reference proteome</keyword>
<dbReference type="SMART" id="SM00382">
    <property type="entry name" value="AAA"/>
    <property type="match status" value="1"/>
</dbReference>
<dbReference type="Proteomes" id="UP000006178">
    <property type="component" value="Chromosome"/>
</dbReference>
<dbReference type="CDD" id="cd03257">
    <property type="entry name" value="ABC_NikE_OppD_transporters"/>
    <property type="match status" value="1"/>
</dbReference>
<reference evidence="5 6" key="1">
    <citation type="journal article" date="2014" name="Appl. Environ. Microbiol.">
        <title>Profile of Secreted Hydrolases, Associated Proteins, and SlpA in Thermoanaerobacterium saccharolyticum during the Degradation of Hemicellulose.</title>
        <authorList>
            <person name="Currie D.H."/>
            <person name="Guss A.M."/>
            <person name="Herring C.D."/>
            <person name="Giannone R.J."/>
            <person name="Johnson C.M."/>
            <person name="Lankford P.K."/>
            <person name="Brown S.D."/>
            <person name="Hettich R.L."/>
            <person name="Lynd L.R."/>
        </authorList>
    </citation>
    <scope>NUCLEOTIDE SEQUENCE [LARGE SCALE GENOMIC DNA]</scope>
    <source>
        <strain evidence="6">DSM 8691 / JW/SL-YS485</strain>
    </source>
</reference>
<accession>I3VVV8</accession>
<evidence type="ECO:0000259" key="4">
    <source>
        <dbReference type="PROSITE" id="PS50893"/>
    </source>
</evidence>
<keyword evidence="1" id="KW-0813">Transport</keyword>
<dbReference type="KEGG" id="tsh:Tsac_1647"/>
<dbReference type="NCBIfam" id="TIGR01727">
    <property type="entry name" value="oligo_HPY"/>
    <property type="match status" value="1"/>
</dbReference>
<dbReference type="RefSeq" id="WP_014758519.1">
    <property type="nucleotide sequence ID" value="NC_017992.1"/>
</dbReference>
<proteinExistence type="predicted"/>
<dbReference type="Gene3D" id="3.40.50.300">
    <property type="entry name" value="P-loop containing nucleotide triphosphate hydrolases"/>
    <property type="match status" value="1"/>
</dbReference>
<dbReference type="GO" id="GO:0015833">
    <property type="term" value="P:peptide transport"/>
    <property type="evidence" value="ECO:0007669"/>
    <property type="project" value="InterPro"/>
</dbReference>
<organism evidence="5 6">
    <name type="scientific">Thermoanaerobacterium saccharolyticum (strain DSM 8691 / JW/SL-YS485)</name>
    <dbReference type="NCBI Taxonomy" id="1094508"/>
    <lineage>
        <taxon>Bacteria</taxon>
        <taxon>Bacillati</taxon>
        <taxon>Bacillota</taxon>
        <taxon>Clostridia</taxon>
        <taxon>Thermoanaerobacterales</taxon>
        <taxon>Thermoanaerobacteraceae</taxon>
        <taxon>Thermoanaerobacterium</taxon>
    </lineage>
</organism>
<dbReference type="PANTHER" id="PTHR43067:SF3">
    <property type="entry name" value="MALTOSE ABC TRANSPORTER, ATP-BINDING PROTEIN"/>
    <property type="match status" value="1"/>
</dbReference>
<dbReference type="Pfam" id="PF00005">
    <property type="entry name" value="ABC_tran"/>
    <property type="match status" value="1"/>
</dbReference>
<dbReference type="InterPro" id="IPR003439">
    <property type="entry name" value="ABC_transporter-like_ATP-bd"/>
</dbReference>
<gene>
    <name evidence="5" type="ordered locus">Tsac_1647</name>
</gene>
<dbReference type="SUPFAM" id="SSF52540">
    <property type="entry name" value="P-loop containing nucleoside triphosphate hydrolases"/>
    <property type="match status" value="1"/>
</dbReference>
<dbReference type="eggNOG" id="COG0444">
    <property type="taxonomic scope" value="Bacteria"/>
</dbReference>
<keyword evidence="3" id="KW-0067">ATP-binding</keyword>
<evidence type="ECO:0000313" key="5">
    <source>
        <dbReference type="EMBL" id="AFK86653.1"/>
    </source>
</evidence>
<dbReference type="PANTHER" id="PTHR43067">
    <property type="entry name" value="OLIGOPEPTIDE/DIPEPTIDE ABC TRANSPORTER, ATPASE SUBUNIT"/>
    <property type="match status" value="1"/>
</dbReference>
<feature type="domain" description="ABC transporter" evidence="4">
    <location>
        <begin position="6"/>
        <end position="258"/>
    </location>
</feature>